<evidence type="ECO:0000256" key="3">
    <source>
        <dbReference type="ARBA" id="ARBA00022741"/>
    </source>
</evidence>
<dbReference type="SUPFAM" id="SSF52540">
    <property type="entry name" value="P-loop containing nucleoside triphosphate hydrolases"/>
    <property type="match status" value="1"/>
</dbReference>
<sequence length="382" mass="41850">MTSHGRIFLRRLALSQFRNYPELAMDLDGRHVCLFGANGAGKTNLIEAVSQLSPGRGLRSAGLGDIARNHQGSSATSWGLGARLFDGDLDRAIRIDTSLESGGRGKRVIQLDGEPSTAGALSDLVRIIWLTPAMDRVFAGGATERRKFLDRQTLAHFPEHARHTAAYERAMRERNALLEQGRIDPVWLDGLEARLAEHGAAIARHRAVTLERLQQAVDTRPDGAFPKADLSLNGAVEEAWAQGREYSAILELMTQSYRDGRRRDAGAGRTLFGPHRSDLLVIHRPTGVEAGLCSTGQQKALLIGLILSNARALEADVNLRNPLVLLDEAVAHLDPDRRAALFDELSALKGQAWLTGTERSLFEDFADRAQFFEVAEGQVSEI</sequence>
<comment type="subcellular location">
    <subcellularLocation>
        <location evidence="6">Cytoplasm</location>
    </subcellularLocation>
</comment>
<keyword evidence="3 6" id="KW-0547">Nucleotide-binding</keyword>
<feature type="domain" description="AAA+ ATPase" evidence="7">
    <location>
        <begin position="28"/>
        <end position="376"/>
    </location>
</feature>
<dbReference type="Proteomes" id="UP001596303">
    <property type="component" value="Unassembled WGS sequence"/>
</dbReference>
<gene>
    <name evidence="6 8" type="primary">recF</name>
    <name evidence="8" type="ORF">ACFQDM_10990</name>
</gene>
<proteinExistence type="inferred from homology"/>
<name>A0ABW1SAN7_9PROT</name>
<keyword evidence="5 6" id="KW-0238">DNA-binding</keyword>
<dbReference type="InterPro" id="IPR003593">
    <property type="entry name" value="AAA+_ATPase"/>
</dbReference>
<accession>A0ABW1SAN7</accession>
<keyword evidence="2 6" id="KW-0235">DNA replication</keyword>
<evidence type="ECO:0000313" key="9">
    <source>
        <dbReference type="Proteomes" id="UP001596303"/>
    </source>
</evidence>
<dbReference type="RefSeq" id="WP_377379132.1">
    <property type="nucleotide sequence ID" value="NZ_JBHSSW010000012.1"/>
</dbReference>
<evidence type="ECO:0000256" key="6">
    <source>
        <dbReference type="HAMAP-Rule" id="MF_00365"/>
    </source>
</evidence>
<evidence type="ECO:0000313" key="8">
    <source>
        <dbReference type="EMBL" id="MFC6198611.1"/>
    </source>
</evidence>
<dbReference type="HAMAP" id="MF_00365">
    <property type="entry name" value="RecF"/>
    <property type="match status" value="1"/>
</dbReference>
<dbReference type="Pfam" id="PF02463">
    <property type="entry name" value="SMC_N"/>
    <property type="match status" value="1"/>
</dbReference>
<organism evidence="8 9">
    <name type="scientific">Ponticaulis profundi</name>
    <dbReference type="NCBI Taxonomy" id="2665222"/>
    <lineage>
        <taxon>Bacteria</taxon>
        <taxon>Pseudomonadati</taxon>
        <taxon>Pseudomonadota</taxon>
        <taxon>Alphaproteobacteria</taxon>
        <taxon>Hyphomonadales</taxon>
        <taxon>Hyphomonadaceae</taxon>
        <taxon>Ponticaulis</taxon>
    </lineage>
</organism>
<comment type="function">
    <text evidence="6">The RecF protein is involved in DNA metabolism; it is required for DNA replication and normal SOS inducibility. RecF binds preferentially to single-stranded, linear DNA. It also seems to bind ATP.</text>
</comment>
<dbReference type="Gene3D" id="3.40.50.300">
    <property type="entry name" value="P-loop containing nucleotide triphosphate hydrolases"/>
    <property type="match status" value="1"/>
</dbReference>
<evidence type="ECO:0000256" key="1">
    <source>
        <dbReference type="ARBA" id="ARBA00022490"/>
    </source>
</evidence>
<keyword evidence="9" id="KW-1185">Reference proteome</keyword>
<comment type="similarity">
    <text evidence="6">Belongs to the RecF family.</text>
</comment>
<feature type="binding site" evidence="6">
    <location>
        <begin position="36"/>
        <end position="43"/>
    </location>
    <ligand>
        <name>ATP</name>
        <dbReference type="ChEBI" id="CHEBI:30616"/>
    </ligand>
</feature>
<keyword evidence="6" id="KW-0227">DNA damage</keyword>
<dbReference type="EMBL" id="JBHSSW010000012">
    <property type="protein sequence ID" value="MFC6198611.1"/>
    <property type="molecule type" value="Genomic_DNA"/>
</dbReference>
<keyword evidence="4 6" id="KW-0067">ATP-binding</keyword>
<evidence type="ECO:0000256" key="5">
    <source>
        <dbReference type="ARBA" id="ARBA00023125"/>
    </source>
</evidence>
<dbReference type="SMART" id="SM00382">
    <property type="entry name" value="AAA"/>
    <property type="match status" value="1"/>
</dbReference>
<dbReference type="InterPro" id="IPR042174">
    <property type="entry name" value="RecF_2"/>
</dbReference>
<dbReference type="InterPro" id="IPR027417">
    <property type="entry name" value="P-loop_NTPase"/>
</dbReference>
<dbReference type="InterPro" id="IPR001238">
    <property type="entry name" value="DNA-binding_RecF"/>
</dbReference>
<comment type="caution">
    <text evidence="8">The sequence shown here is derived from an EMBL/GenBank/DDBJ whole genome shotgun (WGS) entry which is preliminary data.</text>
</comment>
<keyword evidence="6" id="KW-0742">SOS response</keyword>
<dbReference type="Gene3D" id="1.20.1050.90">
    <property type="entry name" value="RecF/RecN/SMC, N-terminal domain"/>
    <property type="match status" value="1"/>
</dbReference>
<evidence type="ECO:0000256" key="4">
    <source>
        <dbReference type="ARBA" id="ARBA00022840"/>
    </source>
</evidence>
<evidence type="ECO:0000256" key="2">
    <source>
        <dbReference type="ARBA" id="ARBA00022705"/>
    </source>
</evidence>
<protein>
    <recommendedName>
        <fullName evidence="6">DNA replication and repair protein RecF</fullName>
    </recommendedName>
</protein>
<reference evidence="9" key="1">
    <citation type="journal article" date="2019" name="Int. J. Syst. Evol. Microbiol.">
        <title>The Global Catalogue of Microorganisms (GCM) 10K type strain sequencing project: providing services to taxonomists for standard genome sequencing and annotation.</title>
        <authorList>
            <consortium name="The Broad Institute Genomics Platform"/>
            <consortium name="The Broad Institute Genome Sequencing Center for Infectious Disease"/>
            <person name="Wu L."/>
            <person name="Ma J."/>
        </authorList>
    </citation>
    <scope>NUCLEOTIDE SEQUENCE [LARGE SCALE GENOMIC DNA]</scope>
    <source>
        <strain evidence="9">CGMCC-1.15741</strain>
    </source>
</reference>
<dbReference type="PANTHER" id="PTHR32182:SF0">
    <property type="entry name" value="DNA REPLICATION AND REPAIR PROTEIN RECF"/>
    <property type="match status" value="1"/>
</dbReference>
<evidence type="ECO:0000259" key="7">
    <source>
        <dbReference type="SMART" id="SM00382"/>
    </source>
</evidence>
<dbReference type="PANTHER" id="PTHR32182">
    <property type="entry name" value="DNA REPLICATION AND REPAIR PROTEIN RECF"/>
    <property type="match status" value="1"/>
</dbReference>
<dbReference type="NCBIfam" id="TIGR00611">
    <property type="entry name" value="recf"/>
    <property type="match status" value="1"/>
</dbReference>
<keyword evidence="1 6" id="KW-0963">Cytoplasm</keyword>
<keyword evidence="6" id="KW-0234">DNA repair</keyword>
<dbReference type="InterPro" id="IPR003395">
    <property type="entry name" value="RecF/RecN/SMC_N"/>
</dbReference>